<name>A0ABY6STL8_9CLOT</name>
<gene>
    <name evidence="1" type="ORF">NCTC10913_02123</name>
</gene>
<dbReference type="EMBL" id="UYIN01000008">
    <property type="protein sequence ID" value="VDG71777.1"/>
    <property type="molecule type" value="Genomic_DNA"/>
</dbReference>
<accession>A0ABY6STL8</accession>
<proteinExistence type="predicted"/>
<dbReference type="RefSeq" id="WP_125148635.1">
    <property type="nucleotide sequence ID" value="NZ_UYIN01000008.1"/>
</dbReference>
<comment type="caution">
    <text evidence="1">The sequence shown here is derived from an EMBL/GenBank/DDBJ whole genome shotgun (WGS) entry which is preliminary data.</text>
</comment>
<evidence type="ECO:0000313" key="2">
    <source>
        <dbReference type="Proteomes" id="UP000277570"/>
    </source>
</evidence>
<dbReference type="Proteomes" id="UP000277570">
    <property type="component" value="Unassembled WGS sequence"/>
</dbReference>
<protein>
    <submittedName>
        <fullName evidence="1">Upf86.8</fullName>
    </submittedName>
</protein>
<organism evidence="1 2">
    <name type="scientific">Clostridium carnis</name>
    <dbReference type="NCBI Taxonomy" id="1530"/>
    <lineage>
        <taxon>Bacteria</taxon>
        <taxon>Bacillati</taxon>
        <taxon>Bacillota</taxon>
        <taxon>Clostridia</taxon>
        <taxon>Eubacteriales</taxon>
        <taxon>Clostridiaceae</taxon>
        <taxon>Clostridium</taxon>
    </lineage>
</organism>
<evidence type="ECO:0000313" key="1">
    <source>
        <dbReference type="EMBL" id="VDG71777.1"/>
    </source>
</evidence>
<reference evidence="1 2" key="1">
    <citation type="submission" date="2018-11" db="EMBL/GenBank/DDBJ databases">
        <authorList>
            <consortium name="Pathogen Informatics"/>
        </authorList>
    </citation>
    <scope>NUCLEOTIDE SEQUENCE [LARGE SCALE GENOMIC DNA]</scope>
    <source>
        <strain evidence="1 2">NCTC10913</strain>
    </source>
</reference>
<sequence length="228" mass="26569">MKPILFNTEMVKAILEGRKTTTRRIIKVDNKLDFIGCSSTGGDFDTATFGKGSFNKLLDAEIKERIKAPYMPNDILYVRETWQISNPMGDFARNDRTAEYVYKAGYAKGKRIPISIDKEKNLGVWKPSIHMPKEAARIFLKVTDVRIERLQSITHKDVIYEGTPYDEEMFKFNICLGQDKAEFFLKSNFKDLWDSTVNKKEIDKYGWNANPWVWVIEFERIDKSEVEQ</sequence>
<keyword evidence="2" id="KW-1185">Reference proteome</keyword>